<proteinExistence type="predicted"/>
<gene>
    <name evidence="3" type="ORF">IFR04_011073</name>
</gene>
<dbReference type="AlphaFoldDB" id="A0A8H7TBI2"/>
<dbReference type="OrthoDB" id="5428055at2759"/>
<keyword evidence="2" id="KW-0812">Transmembrane</keyword>
<reference evidence="3" key="1">
    <citation type="submission" date="2021-02" db="EMBL/GenBank/DDBJ databases">
        <title>Genome sequence Cadophora malorum strain M34.</title>
        <authorList>
            <person name="Stefanovic E."/>
            <person name="Vu D."/>
            <person name="Scully C."/>
            <person name="Dijksterhuis J."/>
            <person name="Roader J."/>
            <person name="Houbraken J."/>
        </authorList>
    </citation>
    <scope>NUCLEOTIDE SEQUENCE</scope>
    <source>
        <strain evidence="3">M34</strain>
    </source>
</reference>
<feature type="transmembrane region" description="Helical" evidence="2">
    <location>
        <begin position="386"/>
        <end position="407"/>
    </location>
</feature>
<protein>
    <submittedName>
        <fullName evidence="3">Uncharacterized protein</fullName>
    </submittedName>
</protein>
<keyword evidence="2" id="KW-1133">Transmembrane helix</keyword>
<organism evidence="3 4">
    <name type="scientific">Cadophora malorum</name>
    <dbReference type="NCBI Taxonomy" id="108018"/>
    <lineage>
        <taxon>Eukaryota</taxon>
        <taxon>Fungi</taxon>
        <taxon>Dikarya</taxon>
        <taxon>Ascomycota</taxon>
        <taxon>Pezizomycotina</taxon>
        <taxon>Leotiomycetes</taxon>
        <taxon>Helotiales</taxon>
        <taxon>Ploettnerulaceae</taxon>
        <taxon>Cadophora</taxon>
    </lineage>
</organism>
<feature type="region of interest" description="Disordered" evidence="1">
    <location>
        <begin position="451"/>
        <end position="473"/>
    </location>
</feature>
<dbReference type="Proteomes" id="UP000664132">
    <property type="component" value="Unassembled WGS sequence"/>
</dbReference>
<feature type="transmembrane region" description="Helical" evidence="2">
    <location>
        <begin position="351"/>
        <end position="374"/>
    </location>
</feature>
<accession>A0A8H7TBI2</accession>
<name>A0A8H7TBI2_9HELO</name>
<evidence type="ECO:0000313" key="3">
    <source>
        <dbReference type="EMBL" id="KAG4415773.1"/>
    </source>
</evidence>
<dbReference type="Gene3D" id="1.20.58.340">
    <property type="entry name" value="Magnesium transport protein CorA, transmembrane region"/>
    <property type="match status" value="1"/>
</dbReference>
<evidence type="ECO:0000256" key="1">
    <source>
        <dbReference type="SAM" id="MobiDB-lite"/>
    </source>
</evidence>
<evidence type="ECO:0000313" key="4">
    <source>
        <dbReference type="Proteomes" id="UP000664132"/>
    </source>
</evidence>
<dbReference type="EMBL" id="JAFJYH010000208">
    <property type="protein sequence ID" value="KAG4415773.1"/>
    <property type="molecule type" value="Genomic_DNA"/>
</dbReference>
<comment type="caution">
    <text evidence="3">The sequence shown here is derived from an EMBL/GenBank/DDBJ whole genome shotgun (WGS) entry which is preliminary data.</text>
</comment>
<keyword evidence="2" id="KW-0472">Membrane</keyword>
<evidence type="ECO:0000256" key="2">
    <source>
        <dbReference type="SAM" id="Phobius"/>
    </source>
</evidence>
<keyword evidence="4" id="KW-1185">Reference proteome</keyword>
<sequence>MTARRLYSELLNPRTNLGPEINAERRLIYITDLDPACALGLAATASRFQASYLRDCIYRYLASRTFIGIQTRTAGFPGFAMEFHLPYYARRRMIPTPNAHRDARLRNGKPLRRSEEVIHLSLDPLHPRLERDYIHEAQVSIMVIGIDDWFWTAYCFADVYFKGEEHTEQVHVMHRNNADPHSCGKYFLDRPIWNPRHYFLRSLSCRMEQVKQEWYNTIFQLFEDIEPCIYAFTRGELGQGESIDLDITQRKGFRWVIRVLRQFTHVLSKTIDSWDTFKDGEIRYLNLPDSESLADASWGNLLAAIDKDVIELRDLRSSLQHKTELFENMTNSIVTHAAHAETIITRLQSQFIQALTVITIFYLPPTLASSIFSMQDSIFTDPKFRDWLFTLIGLFMATALLVLAVLAFNHPRIATWLARVWASVFRFTARILPALQSIKGKMLRDRPPDPNANGIDLDNLDDQDTTAPGIGQV</sequence>